<evidence type="ECO:0000256" key="5">
    <source>
        <dbReference type="ARBA" id="ARBA00022692"/>
    </source>
</evidence>
<evidence type="ECO:0000256" key="8">
    <source>
        <dbReference type="ARBA" id="ARBA00023169"/>
    </source>
</evidence>
<dbReference type="GO" id="GO:0000271">
    <property type="term" value="P:polysaccharide biosynthetic process"/>
    <property type="evidence" value="ECO:0007669"/>
    <property type="project" value="UniProtKB-KW"/>
</dbReference>
<reference evidence="11" key="1">
    <citation type="submission" date="2024-06" db="EMBL/GenBank/DDBJ databases">
        <title>Mesorhizobium karijinii sp. nov., a symbiont of the iconic Swainsona formosa from arid Australia.</title>
        <authorList>
            <person name="Hill Y.J."/>
            <person name="Watkin E.L.J."/>
            <person name="O'Hara G.W."/>
            <person name="Terpolilli J."/>
            <person name="Tye M.L."/>
            <person name="Kohlmeier M.G."/>
        </authorList>
    </citation>
    <scope>NUCLEOTIDE SEQUENCE</scope>
    <source>
        <strain evidence="11">WSM2240</strain>
        <plasmid evidence="11">pMk2240A</plasmid>
    </source>
</reference>
<comment type="similarity">
    <text evidence="2">Belongs to the bacterial sugar transferase family.</text>
</comment>
<dbReference type="RefSeq" id="WP_353646374.1">
    <property type="nucleotide sequence ID" value="NZ_CP159256.1"/>
</dbReference>
<evidence type="ECO:0000313" key="11">
    <source>
        <dbReference type="EMBL" id="XCG52167.1"/>
    </source>
</evidence>
<keyword evidence="4 11" id="KW-0808">Transferase</keyword>
<proteinExistence type="inferred from homology"/>
<comment type="subcellular location">
    <subcellularLocation>
        <location evidence="1">Cell membrane</location>
    </subcellularLocation>
</comment>
<dbReference type="InterPro" id="IPR003362">
    <property type="entry name" value="Bact_transf"/>
</dbReference>
<keyword evidence="7 9" id="KW-0472">Membrane</keyword>
<dbReference type="Pfam" id="PF02397">
    <property type="entry name" value="Bac_transf"/>
    <property type="match status" value="1"/>
</dbReference>
<keyword evidence="11" id="KW-0614">Plasmid</keyword>
<dbReference type="EMBL" id="CP159256">
    <property type="protein sequence ID" value="XCG52167.1"/>
    <property type="molecule type" value="Genomic_DNA"/>
</dbReference>
<keyword evidence="6 9" id="KW-1133">Transmembrane helix</keyword>
<dbReference type="AlphaFoldDB" id="A0AAU8CYW2"/>
<gene>
    <name evidence="11" type="ORF">ABVK50_32245</name>
</gene>
<keyword evidence="5 9" id="KW-0812">Transmembrane</keyword>
<geneLocation type="plasmid" evidence="11">
    <name>pMk2240A</name>
</geneLocation>
<organism evidence="11">
    <name type="scientific">Mesorhizobium sp. WSM2240</name>
    <dbReference type="NCBI Taxonomy" id="3228851"/>
    <lineage>
        <taxon>Bacteria</taxon>
        <taxon>Pseudomonadati</taxon>
        <taxon>Pseudomonadota</taxon>
        <taxon>Alphaproteobacteria</taxon>
        <taxon>Hyphomicrobiales</taxon>
        <taxon>Phyllobacteriaceae</taxon>
        <taxon>Mesorhizobium</taxon>
    </lineage>
</organism>
<evidence type="ECO:0000256" key="3">
    <source>
        <dbReference type="ARBA" id="ARBA00022475"/>
    </source>
</evidence>
<evidence type="ECO:0000256" key="1">
    <source>
        <dbReference type="ARBA" id="ARBA00004236"/>
    </source>
</evidence>
<name>A0AAU8CYW2_9HYPH</name>
<sequence length="277" mass="30632">MTMDAFDNRPRHLVSWLGAPSPVAMQHQSPPSLDGSMPLHQGFSTVSQMAMAEVASDPDRPSPAGNAGAYLQRPLGGWSKRVADVLIAATALVLAAPVMLLVALLIKMTLGRPTVFSHTRVGLGGKPFNCYKFRSMVANSAEVLNQHLAKNPDAAREWEEFRKLRNDPRVTPLGQMLRKSSLDELPQLFNVLRGEMSCVGPRPIVQDELGRYGSHVGEYLQARPGLTGLWQVSGRSSTDYAERVSLDSHYVRNWSLWLDLVIMLRTVIAVMRFDRAS</sequence>
<accession>A0AAU8CYW2</accession>
<dbReference type="GO" id="GO:0005886">
    <property type="term" value="C:plasma membrane"/>
    <property type="evidence" value="ECO:0007669"/>
    <property type="project" value="UniProtKB-SubCell"/>
</dbReference>
<dbReference type="PANTHER" id="PTHR30576:SF4">
    <property type="entry name" value="UNDECAPRENYL-PHOSPHATE GALACTOSE PHOSPHOTRANSFERASE"/>
    <property type="match status" value="1"/>
</dbReference>
<evidence type="ECO:0000256" key="6">
    <source>
        <dbReference type="ARBA" id="ARBA00022989"/>
    </source>
</evidence>
<keyword evidence="3" id="KW-1003">Cell membrane</keyword>
<evidence type="ECO:0000256" key="9">
    <source>
        <dbReference type="SAM" id="Phobius"/>
    </source>
</evidence>
<dbReference type="PANTHER" id="PTHR30576">
    <property type="entry name" value="COLANIC BIOSYNTHESIS UDP-GLUCOSE LIPID CARRIER TRANSFERASE"/>
    <property type="match status" value="1"/>
</dbReference>
<feature type="domain" description="Bacterial sugar transferase" evidence="10">
    <location>
        <begin position="80"/>
        <end position="271"/>
    </location>
</feature>
<keyword evidence="8" id="KW-0270">Exopolysaccharide synthesis</keyword>
<evidence type="ECO:0000256" key="2">
    <source>
        <dbReference type="ARBA" id="ARBA00006464"/>
    </source>
</evidence>
<feature type="transmembrane region" description="Helical" evidence="9">
    <location>
        <begin position="82"/>
        <end position="106"/>
    </location>
</feature>
<protein>
    <submittedName>
        <fullName evidence="11">Sugar transferase</fullName>
    </submittedName>
</protein>
<evidence type="ECO:0000256" key="7">
    <source>
        <dbReference type="ARBA" id="ARBA00023136"/>
    </source>
</evidence>
<evidence type="ECO:0000259" key="10">
    <source>
        <dbReference type="Pfam" id="PF02397"/>
    </source>
</evidence>
<dbReference type="GO" id="GO:0016780">
    <property type="term" value="F:phosphotransferase activity, for other substituted phosphate groups"/>
    <property type="evidence" value="ECO:0007669"/>
    <property type="project" value="TreeGrafter"/>
</dbReference>
<evidence type="ECO:0000256" key="4">
    <source>
        <dbReference type="ARBA" id="ARBA00022679"/>
    </source>
</evidence>